<keyword evidence="2" id="KW-1185">Reference proteome</keyword>
<gene>
    <name evidence="1" type="primary">Acey_s0133.g1792</name>
    <name evidence="1" type="ORF">Y032_0133g1792</name>
</gene>
<dbReference type="EMBL" id="JARK01001469">
    <property type="protein sequence ID" value="EYB98241.1"/>
    <property type="molecule type" value="Genomic_DNA"/>
</dbReference>
<evidence type="ECO:0000313" key="1">
    <source>
        <dbReference type="EMBL" id="EYB98241.1"/>
    </source>
</evidence>
<protein>
    <submittedName>
        <fullName evidence="1">Uncharacterized protein</fullName>
    </submittedName>
</protein>
<dbReference type="AlphaFoldDB" id="A0A016T6H3"/>
<proteinExistence type="predicted"/>
<reference evidence="2" key="1">
    <citation type="journal article" date="2015" name="Nat. Genet.">
        <title>The genome and transcriptome of the zoonotic hookworm Ancylostoma ceylanicum identify infection-specific gene families.</title>
        <authorList>
            <person name="Schwarz E.M."/>
            <person name="Hu Y."/>
            <person name="Antoshechkin I."/>
            <person name="Miller M.M."/>
            <person name="Sternberg P.W."/>
            <person name="Aroian R.V."/>
        </authorList>
    </citation>
    <scope>NUCLEOTIDE SEQUENCE</scope>
    <source>
        <strain evidence="2">HY135</strain>
    </source>
</reference>
<comment type="caution">
    <text evidence="1">The sequence shown here is derived from an EMBL/GenBank/DDBJ whole genome shotgun (WGS) entry which is preliminary data.</text>
</comment>
<accession>A0A016T6H3</accession>
<sequence length="114" mass="13067">MSTSMRKGLSSAVSAKRMLTDVDEHAERLVWKQSDGNDVHEQQRTDSSRCLKALPSLMYTSGIWILREQNKNAANTIEHDEKVTVRFTPKVEVFRSLPSETAYAMDRFLHEVLL</sequence>
<dbReference type="Proteomes" id="UP000024635">
    <property type="component" value="Unassembled WGS sequence"/>
</dbReference>
<evidence type="ECO:0000313" key="2">
    <source>
        <dbReference type="Proteomes" id="UP000024635"/>
    </source>
</evidence>
<organism evidence="1 2">
    <name type="scientific">Ancylostoma ceylanicum</name>
    <dbReference type="NCBI Taxonomy" id="53326"/>
    <lineage>
        <taxon>Eukaryota</taxon>
        <taxon>Metazoa</taxon>
        <taxon>Ecdysozoa</taxon>
        <taxon>Nematoda</taxon>
        <taxon>Chromadorea</taxon>
        <taxon>Rhabditida</taxon>
        <taxon>Rhabditina</taxon>
        <taxon>Rhabditomorpha</taxon>
        <taxon>Strongyloidea</taxon>
        <taxon>Ancylostomatidae</taxon>
        <taxon>Ancylostomatinae</taxon>
        <taxon>Ancylostoma</taxon>
    </lineage>
</organism>
<name>A0A016T6H3_9BILA</name>